<keyword evidence="3" id="KW-1185">Reference proteome</keyword>
<feature type="domain" description="Replication protein RepB C-terminal" evidence="1">
    <location>
        <begin position="1"/>
        <end position="63"/>
    </location>
</feature>
<dbReference type="EMBL" id="JAHBFX010000003">
    <property type="protein sequence ID" value="MBZ5999713.1"/>
    <property type="molecule type" value="Genomic_DNA"/>
</dbReference>
<dbReference type="Gene3D" id="1.10.10.1480">
    <property type="entry name" value="Plasmid replication protein"/>
    <property type="match status" value="1"/>
</dbReference>
<protein>
    <recommendedName>
        <fullName evidence="1">Replication protein RepB C-terminal domain-containing protein</fullName>
    </recommendedName>
</protein>
<dbReference type="InterPro" id="IPR041919">
    <property type="entry name" value="Plasmid_rep_C_sf"/>
</dbReference>
<name>A0ABS7V3L8_LEUGE</name>
<proteinExistence type="predicted"/>
<dbReference type="Proteomes" id="UP000705994">
    <property type="component" value="Unassembled WGS sequence"/>
</dbReference>
<organism evidence="2 3">
    <name type="scientific">Leuconostoc gelidum subsp. gelidum</name>
    <dbReference type="NCBI Taxonomy" id="1607839"/>
    <lineage>
        <taxon>Bacteria</taxon>
        <taxon>Bacillati</taxon>
        <taxon>Bacillota</taxon>
        <taxon>Bacilli</taxon>
        <taxon>Lactobacillales</taxon>
        <taxon>Lactobacillaceae</taxon>
        <taxon>Leuconostoc</taxon>
        <taxon>Leuconostoc gelidum group</taxon>
    </lineage>
</organism>
<gene>
    <name evidence="2" type="ORF">KIJ07_04640</name>
</gene>
<sequence length="79" mass="9221">MLNDVCDLIDDHNLANMRELRRFVKLHGVEYGLPSMKIINSVLRAHTGLIRLYFDAVYQERRYGRADIDKDTGEVLNNK</sequence>
<dbReference type="Pfam" id="PF21861">
    <property type="entry name" value="RepB_C"/>
    <property type="match status" value="1"/>
</dbReference>
<comment type="caution">
    <text evidence="2">The sequence shown here is derived from an EMBL/GenBank/DDBJ whole genome shotgun (WGS) entry which is preliminary data.</text>
</comment>
<dbReference type="InterPro" id="IPR053923">
    <property type="entry name" value="RepB_C"/>
</dbReference>
<evidence type="ECO:0000313" key="3">
    <source>
        <dbReference type="Proteomes" id="UP000705994"/>
    </source>
</evidence>
<accession>A0ABS7V3L8</accession>
<evidence type="ECO:0000259" key="1">
    <source>
        <dbReference type="Pfam" id="PF21861"/>
    </source>
</evidence>
<evidence type="ECO:0000313" key="2">
    <source>
        <dbReference type="EMBL" id="MBZ5999713.1"/>
    </source>
</evidence>
<reference evidence="2 3" key="1">
    <citation type="submission" date="2021-05" db="EMBL/GenBank/DDBJ databases">
        <title>Pangenome of Leuconostoc gelidum warrants species status for Leuconostoc gelidum subsp. gasicomitatum.</title>
        <authorList>
            <person name="Johansson P."/>
            <person name="Sade E."/>
            <person name="Hultman J."/>
            <person name="Auvinen P."/>
            <person name="Bjorkroth J."/>
        </authorList>
    </citation>
    <scope>NUCLEOTIDE SEQUENCE [LARGE SCALE GENOMIC DNA]</scope>
    <source>
        <strain evidence="2 3">AMKR21</strain>
    </source>
</reference>